<dbReference type="GO" id="GO:0032259">
    <property type="term" value="P:methylation"/>
    <property type="evidence" value="ECO:0007669"/>
    <property type="project" value="UniProtKB-KW"/>
</dbReference>
<comment type="pathway">
    <text evidence="1">Lipid metabolism.</text>
</comment>
<organism evidence="6 7">
    <name type="scientific">Candidatus Nitrosotenuis cloacae</name>
    <dbReference type="NCBI Taxonomy" id="1603555"/>
    <lineage>
        <taxon>Archaea</taxon>
        <taxon>Nitrososphaerota</taxon>
        <taxon>Candidatus Nitrosotenuis</taxon>
    </lineage>
</organism>
<dbReference type="RefSeq" id="WP_048186827.1">
    <property type="nucleotide sequence ID" value="NZ_CP011097.1"/>
</dbReference>
<keyword evidence="7" id="KW-1185">Reference proteome</keyword>
<accession>A0A3G1B1X9</accession>
<dbReference type="PANTHER" id="PTHR44307">
    <property type="entry name" value="PHOSPHOETHANOLAMINE METHYLTRANSFERASE"/>
    <property type="match status" value="1"/>
</dbReference>
<dbReference type="AlphaFoldDB" id="A0A3G1B1X9"/>
<reference evidence="6 7" key="1">
    <citation type="journal article" date="2016" name="Sci. Rep.">
        <title>A novel ammonia-oxidizing archaeon from wastewater treatment plant: Its enrichment, physiological and genomic characteristics.</title>
        <authorList>
            <person name="Li Y."/>
            <person name="Ding K."/>
            <person name="Wen X."/>
            <person name="Zhang B."/>
            <person name="Shen B."/>
            <person name="Yang Y."/>
        </authorList>
    </citation>
    <scope>NUCLEOTIDE SEQUENCE [LARGE SCALE GENOMIC DNA]</scope>
    <source>
        <strain evidence="6 7">SAT1</strain>
    </source>
</reference>
<dbReference type="InterPro" id="IPR013216">
    <property type="entry name" value="Methyltransf_11"/>
</dbReference>
<dbReference type="CDD" id="cd02440">
    <property type="entry name" value="AdoMet_MTases"/>
    <property type="match status" value="1"/>
</dbReference>
<evidence type="ECO:0000259" key="5">
    <source>
        <dbReference type="Pfam" id="PF08241"/>
    </source>
</evidence>
<dbReference type="GeneID" id="24874276"/>
<sequence>MKESLVDQIICPLCNSDFTIQIKAKKDQEIITGLLRCSRGHTFKIIRGIPRLVVDETKGFTKTEAAFSSKWKKYNKSYHEKKWYEFQQNWFLDRFGWKTLNKFNDFLKTRNKILDAGTGLGNSAKLFSSNSNSEVFAVDASDSIEFAYKKYGGKSNIHFLQADIRKLPFKKKFFDFICSDQVLHHTKDTESSFKFLTKLLKSDGQISIYVYKKKAPMREFADDYIRQFTTNMSEKECVEFSKDMTNLGKVLSNLKAKIKIPRDIPILQIKAGTYDVQRFIYWYFLKCFWAEDENFERSVGVNYDWYFPKFAYRHTSDEVKKWFKDMGLKIIHFNEMESGINITGKKL</sequence>
<comment type="pathway">
    <text evidence="4">Phospholipid metabolism.</text>
</comment>
<proteinExistence type="predicted"/>
<evidence type="ECO:0000256" key="4">
    <source>
        <dbReference type="ARBA" id="ARBA00025707"/>
    </source>
</evidence>
<dbReference type="EMBL" id="CP011097">
    <property type="protein sequence ID" value="AJZ76138.1"/>
    <property type="molecule type" value="Genomic_DNA"/>
</dbReference>
<dbReference type="STRING" id="1603555.SU86_006880"/>
<name>A0A3G1B1X9_9ARCH</name>
<dbReference type="Gene3D" id="3.40.50.150">
    <property type="entry name" value="Vaccinia Virus protein VP39"/>
    <property type="match status" value="1"/>
</dbReference>
<dbReference type="SUPFAM" id="SSF53335">
    <property type="entry name" value="S-adenosyl-L-methionine-dependent methyltransferases"/>
    <property type="match status" value="1"/>
</dbReference>
<dbReference type="GO" id="GO:0008757">
    <property type="term" value="F:S-adenosylmethionine-dependent methyltransferase activity"/>
    <property type="evidence" value="ECO:0007669"/>
    <property type="project" value="InterPro"/>
</dbReference>
<feature type="domain" description="Methyltransferase type 11" evidence="5">
    <location>
        <begin position="114"/>
        <end position="207"/>
    </location>
</feature>
<keyword evidence="3 6" id="KW-0808">Transferase</keyword>
<evidence type="ECO:0000256" key="3">
    <source>
        <dbReference type="ARBA" id="ARBA00022679"/>
    </source>
</evidence>
<evidence type="ECO:0000313" key="7">
    <source>
        <dbReference type="Proteomes" id="UP000266745"/>
    </source>
</evidence>
<protein>
    <submittedName>
        <fullName evidence="6">SAM-dependent methyltransferase</fullName>
    </submittedName>
</protein>
<dbReference type="Pfam" id="PF08241">
    <property type="entry name" value="Methyltransf_11"/>
    <property type="match status" value="1"/>
</dbReference>
<dbReference type="PANTHER" id="PTHR44307:SF2">
    <property type="entry name" value="PHOSPHOETHANOLAMINE METHYLTRANSFERASE ISOFORM X1"/>
    <property type="match status" value="1"/>
</dbReference>
<dbReference type="KEGG" id="tah:SU86_006880"/>
<dbReference type="Proteomes" id="UP000266745">
    <property type="component" value="Chromosome"/>
</dbReference>
<dbReference type="InterPro" id="IPR029063">
    <property type="entry name" value="SAM-dependent_MTases_sf"/>
</dbReference>
<evidence type="ECO:0000256" key="2">
    <source>
        <dbReference type="ARBA" id="ARBA00022603"/>
    </source>
</evidence>
<evidence type="ECO:0000256" key="1">
    <source>
        <dbReference type="ARBA" id="ARBA00005189"/>
    </source>
</evidence>
<dbReference type="SUPFAM" id="SSF158997">
    <property type="entry name" value="Trm112p-like"/>
    <property type="match status" value="1"/>
</dbReference>
<gene>
    <name evidence="6" type="ORF">SU86_006880</name>
</gene>
<dbReference type="OrthoDB" id="6467at2157"/>
<keyword evidence="2 6" id="KW-0489">Methyltransferase</keyword>
<evidence type="ECO:0000313" key="6">
    <source>
        <dbReference type="EMBL" id="AJZ76138.1"/>
    </source>
</evidence>